<reference evidence="2 3" key="1">
    <citation type="submission" date="2011-11" db="EMBL/GenBank/DDBJ databases">
        <title>The Genome Sequence of Myroides odoratimimus CIP 101113.</title>
        <authorList>
            <person name="Earl A."/>
            <person name="Ward D."/>
            <person name="Feldgarden M."/>
            <person name="Gevers D."/>
            <person name="Huys G."/>
            <person name="Young S.K."/>
            <person name="Zeng Q."/>
            <person name="Gargeya S."/>
            <person name="Fitzgerald M."/>
            <person name="Haas B."/>
            <person name="Abouelleil A."/>
            <person name="Alvarado L."/>
            <person name="Arachchi H.M."/>
            <person name="Berlin A."/>
            <person name="Brown A."/>
            <person name="Chapman S.B."/>
            <person name="Chen Z."/>
            <person name="Dunbar C."/>
            <person name="Freedman E."/>
            <person name="Gearin G."/>
            <person name="Goldberg J."/>
            <person name="Griggs A."/>
            <person name="Gujja S."/>
            <person name="Heiman D."/>
            <person name="Howarth C."/>
            <person name="Larson L."/>
            <person name="Lui A."/>
            <person name="MacDonald P.J.P."/>
            <person name="Montmayeur A."/>
            <person name="Murphy C."/>
            <person name="Neiman D."/>
            <person name="Pearson M."/>
            <person name="Priest M."/>
            <person name="Roberts A."/>
            <person name="Saif S."/>
            <person name="Shea T."/>
            <person name="Shenoy N."/>
            <person name="Sisk P."/>
            <person name="Stolte C."/>
            <person name="Sykes S."/>
            <person name="Wortman J."/>
            <person name="Nusbaum C."/>
            <person name="Birren B."/>
        </authorList>
    </citation>
    <scope>NUCLEOTIDE SEQUENCE [LARGE SCALE GENOMIC DNA]</scope>
    <source>
        <strain evidence="2 3">CIP 101113</strain>
    </source>
</reference>
<sequence length="50" mass="6061">WLSDYAFRIEMSVWPFIFCFVIIIILTLLIVISRAYKATRVDVLKYIKYE</sequence>
<name>A0AAV3EZ09_9FLAO</name>
<protein>
    <recommendedName>
        <fullName evidence="4">ABC transporter permease</fullName>
    </recommendedName>
</protein>
<keyword evidence="1" id="KW-0472">Membrane</keyword>
<proteinExistence type="predicted"/>
<evidence type="ECO:0000313" key="2">
    <source>
        <dbReference type="EMBL" id="EHO05470.1"/>
    </source>
</evidence>
<evidence type="ECO:0000256" key="1">
    <source>
        <dbReference type="SAM" id="Phobius"/>
    </source>
</evidence>
<gene>
    <name evidence="2" type="ORF">HMPREF9715_03307</name>
</gene>
<accession>A0AAV3EZ09</accession>
<evidence type="ECO:0000313" key="3">
    <source>
        <dbReference type="Proteomes" id="UP000004834"/>
    </source>
</evidence>
<organism evidence="2 3">
    <name type="scientific">Myroides odoratimimus CIP 101113</name>
    <dbReference type="NCBI Taxonomy" id="883154"/>
    <lineage>
        <taxon>Bacteria</taxon>
        <taxon>Pseudomonadati</taxon>
        <taxon>Bacteroidota</taxon>
        <taxon>Flavobacteriia</taxon>
        <taxon>Flavobacteriales</taxon>
        <taxon>Flavobacteriaceae</taxon>
        <taxon>Myroides</taxon>
    </lineage>
</organism>
<dbReference type="AlphaFoldDB" id="A0AAV3EZ09"/>
<feature type="non-terminal residue" evidence="2">
    <location>
        <position position="1"/>
    </location>
</feature>
<dbReference type="Proteomes" id="UP000004834">
    <property type="component" value="Unassembled WGS sequence"/>
</dbReference>
<evidence type="ECO:0008006" key="4">
    <source>
        <dbReference type="Google" id="ProtNLM"/>
    </source>
</evidence>
<comment type="caution">
    <text evidence="2">The sequence shown here is derived from an EMBL/GenBank/DDBJ whole genome shotgun (WGS) entry which is preliminary data.</text>
</comment>
<feature type="transmembrane region" description="Helical" evidence="1">
    <location>
        <begin position="12"/>
        <end position="32"/>
    </location>
</feature>
<keyword evidence="1" id="KW-1133">Transmembrane helix</keyword>
<dbReference type="EMBL" id="AGEE01000057">
    <property type="protein sequence ID" value="EHO05470.1"/>
    <property type="molecule type" value="Genomic_DNA"/>
</dbReference>
<keyword evidence="1" id="KW-0812">Transmembrane</keyword>